<dbReference type="Gene3D" id="1.10.1660.10">
    <property type="match status" value="1"/>
</dbReference>
<name>A0A388SED2_9BURK</name>
<dbReference type="GO" id="GO:0003700">
    <property type="term" value="F:DNA-binding transcription factor activity"/>
    <property type="evidence" value="ECO:0007669"/>
    <property type="project" value="InterPro"/>
</dbReference>
<evidence type="ECO:0000256" key="2">
    <source>
        <dbReference type="ARBA" id="ARBA00023015"/>
    </source>
</evidence>
<keyword evidence="3" id="KW-0238">DNA-binding</keyword>
<dbReference type="Proteomes" id="UP000266091">
    <property type="component" value="Unassembled WGS sequence"/>
</dbReference>
<dbReference type="RefSeq" id="WP_116270869.1">
    <property type="nucleotide sequence ID" value="NZ_BGZJ01000002.1"/>
</dbReference>
<dbReference type="OrthoDB" id="9154098at2"/>
<evidence type="ECO:0000256" key="1">
    <source>
        <dbReference type="ARBA" id="ARBA00022491"/>
    </source>
</evidence>
<accession>A0A388SED2</accession>
<evidence type="ECO:0000259" key="5">
    <source>
        <dbReference type="PROSITE" id="PS50937"/>
    </source>
</evidence>
<dbReference type="Pfam" id="PF13411">
    <property type="entry name" value="MerR_1"/>
    <property type="match status" value="1"/>
</dbReference>
<dbReference type="PANTHER" id="PTHR30204">
    <property type="entry name" value="REDOX-CYCLING DRUG-SENSING TRANSCRIPTIONAL ACTIVATOR SOXR"/>
    <property type="match status" value="1"/>
</dbReference>
<keyword evidence="1" id="KW-0678">Repressor</keyword>
<keyword evidence="7" id="KW-1185">Reference proteome</keyword>
<reference evidence="6 7" key="1">
    <citation type="journal article" date="2018" name="Int. J. Syst. Evol. Microbiol.">
        <title>Mesosutterella multiformis gen. nov., sp. nov., a member of the family Sutterellaceae and Sutterella megalosphaeroides sp. nov., isolated from human faeces.</title>
        <authorList>
            <person name="Sakamoto M."/>
            <person name="Ikeyama N."/>
            <person name="Kunihiro T."/>
            <person name="Iino T."/>
            <person name="Yuki M."/>
            <person name="Ohkuma M."/>
        </authorList>
    </citation>
    <scope>NUCLEOTIDE SEQUENCE [LARGE SCALE GENOMIC DNA]</scope>
    <source>
        <strain evidence="6 7">4NBBH2</strain>
    </source>
</reference>
<organism evidence="6 7">
    <name type="scientific">Mesosutterella multiformis</name>
    <dbReference type="NCBI Taxonomy" id="2259133"/>
    <lineage>
        <taxon>Bacteria</taxon>
        <taxon>Pseudomonadati</taxon>
        <taxon>Pseudomonadota</taxon>
        <taxon>Betaproteobacteria</taxon>
        <taxon>Burkholderiales</taxon>
        <taxon>Sutterellaceae</taxon>
        <taxon>Mesosutterella</taxon>
    </lineage>
</organism>
<dbReference type="InterPro" id="IPR047057">
    <property type="entry name" value="MerR_fam"/>
</dbReference>
<dbReference type="InterPro" id="IPR009061">
    <property type="entry name" value="DNA-bd_dom_put_sf"/>
</dbReference>
<sequence>MTVFKEYRIGSFAYHLGVTQAFLKHYEEAGLIDAKQNEKGYRYYQFPQAGRVFEYMRLHSFGIQIKQMKCALAADEETAFKTFDDHADELQQKADRLQAIVDEHRRFNKWHDAMRGNETKWEVKEIEPIYFLPHTCGQDFIDDDRVYEVLQAWCDQMPVTKSALYVKPDPENPGENKVFWGLYVTEANVKRCGIPLNGAVWVIPKTVAFVFHFAGLKDPFLMKDSETGAHPAFQKLRSLGLKPSGNAILINEMKLERDGVQRGYGRFVIPISE</sequence>
<dbReference type="AlphaFoldDB" id="A0A388SED2"/>
<dbReference type="GO" id="GO:0003677">
    <property type="term" value="F:DNA binding"/>
    <property type="evidence" value="ECO:0007669"/>
    <property type="project" value="UniProtKB-KW"/>
</dbReference>
<dbReference type="InterPro" id="IPR000551">
    <property type="entry name" value="MerR-type_HTH_dom"/>
</dbReference>
<comment type="caution">
    <text evidence="6">The sequence shown here is derived from an EMBL/GenBank/DDBJ whole genome shotgun (WGS) entry which is preliminary data.</text>
</comment>
<dbReference type="EMBL" id="BGZJ01000002">
    <property type="protein sequence ID" value="GBO94636.1"/>
    <property type="molecule type" value="Genomic_DNA"/>
</dbReference>
<dbReference type="SUPFAM" id="SSF46955">
    <property type="entry name" value="Putative DNA-binding domain"/>
    <property type="match status" value="1"/>
</dbReference>
<proteinExistence type="predicted"/>
<keyword evidence="2" id="KW-0805">Transcription regulation</keyword>
<evidence type="ECO:0000313" key="7">
    <source>
        <dbReference type="Proteomes" id="UP000266091"/>
    </source>
</evidence>
<evidence type="ECO:0000256" key="4">
    <source>
        <dbReference type="ARBA" id="ARBA00023163"/>
    </source>
</evidence>
<feature type="domain" description="HTH merR-type" evidence="5">
    <location>
        <begin position="6"/>
        <end position="74"/>
    </location>
</feature>
<dbReference type="PROSITE" id="PS50937">
    <property type="entry name" value="HTH_MERR_2"/>
    <property type="match status" value="1"/>
</dbReference>
<gene>
    <name evidence="6" type="ORF">MESMUL_19900</name>
</gene>
<keyword evidence="4" id="KW-0804">Transcription</keyword>
<evidence type="ECO:0000313" key="6">
    <source>
        <dbReference type="EMBL" id="GBO94636.1"/>
    </source>
</evidence>
<dbReference type="SMART" id="SM00422">
    <property type="entry name" value="HTH_MERR"/>
    <property type="match status" value="1"/>
</dbReference>
<dbReference type="PANTHER" id="PTHR30204:SF69">
    <property type="entry name" value="MERR-FAMILY TRANSCRIPTIONAL REGULATOR"/>
    <property type="match status" value="1"/>
</dbReference>
<protein>
    <recommendedName>
        <fullName evidence="5">HTH merR-type domain-containing protein</fullName>
    </recommendedName>
</protein>
<evidence type="ECO:0000256" key="3">
    <source>
        <dbReference type="ARBA" id="ARBA00023125"/>
    </source>
</evidence>